<keyword evidence="2" id="KW-0804">Transcription</keyword>
<evidence type="ECO:0008006" key="5">
    <source>
        <dbReference type="Google" id="ProtNLM"/>
    </source>
</evidence>
<name>A0A7M2YTD1_9ACTN</name>
<evidence type="ECO:0000313" key="3">
    <source>
        <dbReference type="EMBL" id="RDI73285.1"/>
    </source>
</evidence>
<dbReference type="EMBL" id="QQZY01000010">
    <property type="protein sequence ID" value="RDI73285.1"/>
    <property type="molecule type" value="Genomic_DNA"/>
</dbReference>
<keyword evidence="4" id="KW-1185">Reference proteome</keyword>
<evidence type="ECO:0000256" key="2">
    <source>
        <dbReference type="ARBA" id="ARBA00023163"/>
    </source>
</evidence>
<dbReference type="RefSeq" id="WP_147281332.1">
    <property type="nucleotide sequence ID" value="NZ_QQZY01000010.1"/>
</dbReference>
<sequence length="81" mass="9097">MSVRPACGLHARAWELLPPLTALDLPDRQREAWFDHRVLGMTQDEIAGRDGVTRQAVSQWVIQVDGRLAALLGLHEMRRAA</sequence>
<dbReference type="SUPFAM" id="SSF88659">
    <property type="entry name" value="Sigma3 and sigma4 domains of RNA polymerase sigma factors"/>
    <property type="match status" value="1"/>
</dbReference>
<accession>A0A7M2YTD1</accession>
<evidence type="ECO:0000313" key="4">
    <source>
        <dbReference type="Proteomes" id="UP000254134"/>
    </source>
</evidence>
<reference evidence="3 4" key="1">
    <citation type="submission" date="2018-07" db="EMBL/GenBank/DDBJ databases">
        <title>High-quality-draft genome sequence of Gaiella occulta.</title>
        <authorList>
            <person name="Severino R."/>
            <person name="Froufe H.J.C."/>
            <person name="Rainey F.A."/>
            <person name="Barroso C."/>
            <person name="Albuquerque L."/>
            <person name="Lobo-Da-Cunha A."/>
            <person name="Da Costa M.S."/>
            <person name="Egas C."/>
        </authorList>
    </citation>
    <scope>NUCLEOTIDE SEQUENCE [LARGE SCALE GENOMIC DNA]</scope>
    <source>
        <strain evidence="3 4">F2-233</strain>
    </source>
</reference>
<dbReference type="AlphaFoldDB" id="A0A7M2YTD1"/>
<dbReference type="OrthoDB" id="9812495at2"/>
<dbReference type="InterPro" id="IPR053721">
    <property type="entry name" value="Fimbrial_Adhesin_Reg"/>
</dbReference>
<dbReference type="Gene3D" id="1.10.10.2690">
    <property type="match status" value="1"/>
</dbReference>
<evidence type="ECO:0000256" key="1">
    <source>
        <dbReference type="ARBA" id="ARBA00023015"/>
    </source>
</evidence>
<dbReference type="InterPro" id="IPR013324">
    <property type="entry name" value="RNA_pol_sigma_r3/r4-like"/>
</dbReference>
<gene>
    <name evidence="3" type="ORF">Gocc_2885</name>
</gene>
<organism evidence="3 4">
    <name type="scientific">Gaiella occulta</name>
    <dbReference type="NCBI Taxonomy" id="1002870"/>
    <lineage>
        <taxon>Bacteria</taxon>
        <taxon>Bacillati</taxon>
        <taxon>Actinomycetota</taxon>
        <taxon>Thermoleophilia</taxon>
        <taxon>Gaiellales</taxon>
        <taxon>Gaiellaceae</taxon>
        <taxon>Gaiella</taxon>
    </lineage>
</organism>
<proteinExistence type="predicted"/>
<comment type="caution">
    <text evidence="3">The sequence shown here is derived from an EMBL/GenBank/DDBJ whole genome shotgun (WGS) entry which is preliminary data.</text>
</comment>
<dbReference type="Proteomes" id="UP000254134">
    <property type="component" value="Unassembled WGS sequence"/>
</dbReference>
<reference evidence="4" key="2">
    <citation type="journal article" date="2019" name="MicrobiologyOpen">
        <title>High-quality draft genome sequence of Gaiella occulta isolated from a 150 meter deep mineral water borehole and comparison with the genome sequences of other deep-branching lineages of the phylum Actinobacteria.</title>
        <authorList>
            <person name="Severino R."/>
            <person name="Froufe H.J.C."/>
            <person name="Barroso C."/>
            <person name="Albuquerque L."/>
            <person name="Lobo-da-Cunha A."/>
            <person name="da Costa M.S."/>
            <person name="Egas C."/>
        </authorList>
    </citation>
    <scope>NUCLEOTIDE SEQUENCE [LARGE SCALE GENOMIC DNA]</scope>
    <source>
        <strain evidence="4">F2-233</strain>
    </source>
</reference>
<protein>
    <recommendedName>
        <fullName evidence="5">Sigma-70, region 4</fullName>
    </recommendedName>
</protein>
<keyword evidence="1" id="KW-0805">Transcription regulation</keyword>